<accession>A0A8G1W1E4</accession>
<proteinExistence type="predicted"/>
<feature type="compositionally biased region" description="Low complexity" evidence="1">
    <location>
        <begin position="68"/>
        <end position="77"/>
    </location>
</feature>
<dbReference type="OrthoDB" id="4472597at2759"/>
<dbReference type="RefSeq" id="XP_040803331.1">
    <property type="nucleotide sequence ID" value="XM_040948440.1"/>
</dbReference>
<feature type="region of interest" description="Disordered" evidence="1">
    <location>
        <begin position="585"/>
        <end position="679"/>
    </location>
</feature>
<dbReference type="AlphaFoldDB" id="A0A8G1W1E4"/>
<sequence length="753" mass="83256">MRHVRLMELQRELGYTFRNTRNLTDALRTLGERPDDPRFSRSGSAVLLNVASSVLTMMRTAAARPGTSSQSWSHSHSYAGPPTPSPIAVLRSPDFELNQSISEAILSASVFRKPIARRNIDPMQIKLAAGTIIGAAFIDSDGSLHSMYNIIHALGLEKSLEPSPEPTPVKSQNHDGAGQSSSLTESDGLRAPAAEGQESTGQDVDLTSDSVSTTPAFGVIDHDLNAHESASTDTTTQQSIMTHEGQPSAVSYFDWDQEAWEASGGIAIRLSLGAKHGYVTITGGPRRPTIQNSDLISTSRLPTLIHELDWQADFSTIPSLPDEALPPLEREHNPDRTEDWEVDPRWLPADFLRSVDAAKAQAFLLEQKVTALSQQKQIPKGEGYIGTLTTQLLHQVAWYLAYANPQLHPYLQRHLRTEHRYHIPFYPPLINEYLFNTVPGPHDIRQLSHVEMAQIDELARYLVRFSLSKEPVLPELAQILVRSPEEKSNVHVSAKELELLAQLAEDWRELETPMAPPLRTYEPREWVKVSEIPVHAARDQILANWDPAGVETRQEAINESADVATDAPFETSPDVIPETTLEAALDAIPETISKPDPKTTLEMTGQSAKAISSTSPQSQPRKPWPKFRPARPSENKPGPKDDLATPEELDDTTSPQPRAKQLSNTFFTPRGFSKTGKMLNTPKGKMAEAVNQQHKLRGPVSQYPFFKPGASHKPGRNPKAPQEKVEVKPRVKPLRPQHTFFGAKGPFGKGKGP</sequence>
<feature type="compositionally biased region" description="Basic and acidic residues" evidence="1">
    <location>
        <begin position="631"/>
        <end position="643"/>
    </location>
</feature>
<feature type="compositionally biased region" description="Polar residues" evidence="1">
    <location>
        <begin position="652"/>
        <end position="667"/>
    </location>
</feature>
<feature type="region of interest" description="Disordered" evidence="1">
    <location>
        <begin position="696"/>
        <end position="753"/>
    </location>
</feature>
<dbReference type="Proteomes" id="UP000249789">
    <property type="component" value="Unassembled WGS sequence"/>
</dbReference>
<organism evidence="2 3">
    <name type="scientific">Aspergillus fijiensis CBS 313.89</name>
    <dbReference type="NCBI Taxonomy" id="1448319"/>
    <lineage>
        <taxon>Eukaryota</taxon>
        <taxon>Fungi</taxon>
        <taxon>Dikarya</taxon>
        <taxon>Ascomycota</taxon>
        <taxon>Pezizomycotina</taxon>
        <taxon>Eurotiomycetes</taxon>
        <taxon>Eurotiomycetidae</taxon>
        <taxon>Eurotiales</taxon>
        <taxon>Aspergillaceae</taxon>
        <taxon>Aspergillus</taxon>
    </lineage>
</organism>
<feature type="compositionally biased region" description="Polar residues" evidence="1">
    <location>
        <begin position="197"/>
        <end position="212"/>
    </location>
</feature>
<dbReference type="VEuPathDB" id="FungiDB:BO72DRAFT_494186"/>
<evidence type="ECO:0000313" key="2">
    <source>
        <dbReference type="EMBL" id="RAK79321.1"/>
    </source>
</evidence>
<reference evidence="2 3" key="1">
    <citation type="submission" date="2018-02" db="EMBL/GenBank/DDBJ databases">
        <title>The genomes of Aspergillus section Nigri reveals drivers in fungal speciation.</title>
        <authorList>
            <consortium name="DOE Joint Genome Institute"/>
            <person name="Vesth T.C."/>
            <person name="Nybo J."/>
            <person name="Theobald S."/>
            <person name="Brandl J."/>
            <person name="Frisvad J.C."/>
            <person name="Nielsen K.F."/>
            <person name="Lyhne E.K."/>
            <person name="Kogle M.E."/>
            <person name="Kuo A."/>
            <person name="Riley R."/>
            <person name="Clum A."/>
            <person name="Nolan M."/>
            <person name="Lipzen A."/>
            <person name="Salamov A."/>
            <person name="Henrissat B."/>
            <person name="Wiebenga A."/>
            <person name="De vries R.P."/>
            <person name="Grigoriev I.V."/>
            <person name="Mortensen U.H."/>
            <person name="Andersen M.R."/>
            <person name="Baker S.E."/>
        </authorList>
    </citation>
    <scope>NUCLEOTIDE SEQUENCE [LARGE SCALE GENOMIC DNA]</scope>
    <source>
        <strain evidence="2 3">CBS 313.89</strain>
    </source>
</reference>
<keyword evidence="3" id="KW-1185">Reference proteome</keyword>
<feature type="compositionally biased region" description="Polar residues" evidence="1">
    <location>
        <begin position="601"/>
        <end position="620"/>
    </location>
</feature>
<evidence type="ECO:0000313" key="3">
    <source>
        <dbReference type="Proteomes" id="UP000249789"/>
    </source>
</evidence>
<feature type="region of interest" description="Disordered" evidence="1">
    <location>
        <begin position="159"/>
        <end position="212"/>
    </location>
</feature>
<name>A0A8G1W1E4_9EURO</name>
<gene>
    <name evidence="2" type="ORF">BO72DRAFT_494186</name>
</gene>
<evidence type="ECO:0000256" key="1">
    <source>
        <dbReference type="SAM" id="MobiDB-lite"/>
    </source>
</evidence>
<feature type="region of interest" description="Disordered" evidence="1">
    <location>
        <begin position="65"/>
        <end position="85"/>
    </location>
</feature>
<dbReference type="EMBL" id="KZ824633">
    <property type="protein sequence ID" value="RAK79321.1"/>
    <property type="molecule type" value="Genomic_DNA"/>
</dbReference>
<protein>
    <submittedName>
        <fullName evidence="2">Uncharacterized protein</fullName>
    </submittedName>
</protein>
<dbReference type="GeneID" id="63865773"/>